<feature type="transmembrane region" description="Helical" evidence="2">
    <location>
        <begin position="328"/>
        <end position="352"/>
    </location>
</feature>
<feature type="compositionally biased region" description="Low complexity" evidence="1">
    <location>
        <begin position="125"/>
        <end position="142"/>
    </location>
</feature>
<dbReference type="InParanoid" id="V5FIP6"/>
<name>V5FIP6_BYSSN</name>
<dbReference type="AlphaFoldDB" id="V5FIP6"/>
<evidence type="ECO:0000256" key="2">
    <source>
        <dbReference type="SAM" id="Phobius"/>
    </source>
</evidence>
<keyword evidence="2" id="KW-0472">Membrane</keyword>
<dbReference type="eggNOG" id="ENOG502QTKT">
    <property type="taxonomic scope" value="Eukaryota"/>
</dbReference>
<gene>
    <name evidence="3" type="ORF">PVAR5_6334</name>
</gene>
<evidence type="ECO:0000256" key="1">
    <source>
        <dbReference type="SAM" id="MobiDB-lite"/>
    </source>
</evidence>
<organism evidence="3 4">
    <name type="scientific">Byssochlamys spectabilis (strain No. 5 / NBRC 109023)</name>
    <name type="common">Paecilomyces variotii</name>
    <dbReference type="NCBI Taxonomy" id="1356009"/>
    <lineage>
        <taxon>Eukaryota</taxon>
        <taxon>Fungi</taxon>
        <taxon>Dikarya</taxon>
        <taxon>Ascomycota</taxon>
        <taxon>Pezizomycotina</taxon>
        <taxon>Eurotiomycetes</taxon>
        <taxon>Eurotiomycetidae</taxon>
        <taxon>Eurotiales</taxon>
        <taxon>Thermoascaceae</taxon>
        <taxon>Paecilomyces</taxon>
    </lineage>
</organism>
<keyword evidence="2" id="KW-0812">Transmembrane</keyword>
<sequence>MSGTHRSFSFQPGEEQLQSNQGAAAPQEMADAPIAGNATDLPPAPPPHGQPGSRSSQQFEHSPSVRTNTTVTPGIDNLGATAAGGGISGLALGVAGNNGRQSGLEATKETQSPVNGRWLGPAERSYNNNISSNSNSNSNTASDTTPYVPSTPSRPSHDSLGPLRPRDSYASNYPLGAAAMPAGRVSPAGSTPHLTPTTNPSQRSLIDQYPSYPSTGSWYDGPYQRQSAYGAAVNPMVINAEEIADDGDDDIFRTPQRKSMLPLGFRSNESLPTEANGTAGGGMAGAFGRKAQRSGASNGSPYGQVSGLEAGYKSEYIRRQGQGNRKRGWIVGVILGFIIIGAIVGGAVGGVYGNRKNSKTDVDGGDSESNY</sequence>
<feature type="compositionally biased region" description="Polar residues" evidence="1">
    <location>
        <begin position="143"/>
        <end position="154"/>
    </location>
</feature>
<dbReference type="Proteomes" id="UP000018001">
    <property type="component" value="Unassembled WGS sequence"/>
</dbReference>
<feature type="compositionally biased region" description="Polar residues" evidence="1">
    <location>
        <begin position="52"/>
        <end position="72"/>
    </location>
</feature>
<feature type="compositionally biased region" description="Polar residues" evidence="1">
    <location>
        <begin position="188"/>
        <end position="207"/>
    </location>
</feature>
<feature type="region of interest" description="Disordered" evidence="1">
    <location>
        <begin position="1"/>
        <end position="207"/>
    </location>
</feature>
<keyword evidence="2" id="KW-1133">Transmembrane helix</keyword>
<dbReference type="OrthoDB" id="68336at2759"/>
<proteinExistence type="predicted"/>
<comment type="caution">
    <text evidence="3">The sequence shown here is derived from an EMBL/GenBank/DDBJ whole genome shotgun (WGS) entry which is preliminary data.</text>
</comment>
<reference evidence="4" key="1">
    <citation type="journal article" date="2014" name="Genome Announc.">
        <title>Draft genome sequence of the formaldehyde-resistant fungus Byssochlamys spectabilis No. 5 (anamorph Paecilomyces variotii No. 5) (NBRC109023).</title>
        <authorList>
            <person name="Oka T."/>
            <person name="Ekino K."/>
            <person name="Fukuda K."/>
            <person name="Nomura Y."/>
        </authorList>
    </citation>
    <scope>NUCLEOTIDE SEQUENCE [LARGE SCALE GENOMIC DNA]</scope>
    <source>
        <strain evidence="4">No. 5 / NBRC 109023</strain>
    </source>
</reference>
<feature type="compositionally biased region" description="Polar residues" evidence="1">
    <location>
        <begin position="1"/>
        <end position="22"/>
    </location>
</feature>
<dbReference type="HOGENOM" id="CLU_745951_0_0_1"/>
<evidence type="ECO:0000313" key="3">
    <source>
        <dbReference type="EMBL" id="GAD97654.1"/>
    </source>
</evidence>
<evidence type="ECO:0000313" key="4">
    <source>
        <dbReference type="Proteomes" id="UP000018001"/>
    </source>
</evidence>
<accession>V5FIP6</accession>
<dbReference type="EMBL" id="BAUL01000208">
    <property type="protein sequence ID" value="GAD97654.1"/>
    <property type="molecule type" value="Genomic_DNA"/>
</dbReference>
<keyword evidence="4" id="KW-1185">Reference proteome</keyword>
<protein>
    <submittedName>
        <fullName evidence="3">Glucan endo-1,3-beta-glucosidase btgC</fullName>
    </submittedName>
</protein>